<evidence type="ECO:0000313" key="1">
    <source>
        <dbReference type="EnsemblPlants" id="PGSC0003DMT400091770"/>
    </source>
</evidence>
<dbReference type="Gramene" id="PGSC0003DMT400091770">
    <property type="protein sequence ID" value="PGSC0003DMT400091770"/>
    <property type="gene ID" value="PGSC0003DMG400041341"/>
</dbReference>
<accession>M1DND3</accession>
<sequence length="201" mass="23215">MSRKTLEQMEFPPLEEMMFRDRILTFKQLEVLLDCFYRSFGLENKALADQLIPGGITQQPYAIAAHLLDLMDESNQEVEKDFMLATLMTQIDELAKNVVEIEVQCKRKDRYVPPHERGKTKNNEGKRVEGMLSIIFNKVSEYDRVLEQINESIEVMKQMIGSHSRSIQLLENLMGHVMPHLHLLQSRGLPSDVLANLKSEV</sequence>
<dbReference type="InParanoid" id="M1DND3"/>
<dbReference type="HOGENOM" id="CLU_029307_3_2_1"/>
<keyword evidence="2" id="KW-1185">Reference proteome</keyword>
<dbReference type="EnsemblPlants" id="PGSC0003DMT400091770">
    <property type="protein sequence ID" value="PGSC0003DMT400091770"/>
    <property type="gene ID" value="PGSC0003DMG400041341"/>
</dbReference>
<dbReference type="PaxDb" id="4113-PGSC0003DMT400091770"/>
<name>M1DND3_SOLTU</name>
<dbReference type="AlphaFoldDB" id="M1DND3"/>
<protein>
    <submittedName>
        <fullName evidence="1">Uncharacterized protein</fullName>
    </submittedName>
</protein>
<reference evidence="2" key="1">
    <citation type="journal article" date="2011" name="Nature">
        <title>Genome sequence and analysis of the tuber crop potato.</title>
        <authorList>
            <consortium name="The Potato Genome Sequencing Consortium"/>
        </authorList>
    </citation>
    <scope>NUCLEOTIDE SEQUENCE [LARGE SCALE GENOMIC DNA]</scope>
    <source>
        <strain evidence="2">cv. DM1-3 516 R44</strain>
    </source>
</reference>
<proteinExistence type="predicted"/>
<dbReference type="Proteomes" id="UP000011115">
    <property type="component" value="Unassembled WGS sequence"/>
</dbReference>
<organism evidence="1 2">
    <name type="scientific">Solanum tuberosum</name>
    <name type="common">Potato</name>
    <dbReference type="NCBI Taxonomy" id="4113"/>
    <lineage>
        <taxon>Eukaryota</taxon>
        <taxon>Viridiplantae</taxon>
        <taxon>Streptophyta</taxon>
        <taxon>Embryophyta</taxon>
        <taxon>Tracheophyta</taxon>
        <taxon>Spermatophyta</taxon>
        <taxon>Magnoliopsida</taxon>
        <taxon>eudicotyledons</taxon>
        <taxon>Gunneridae</taxon>
        <taxon>Pentapetalae</taxon>
        <taxon>asterids</taxon>
        <taxon>lamiids</taxon>
        <taxon>Solanales</taxon>
        <taxon>Solanaceae</taxon>
        <taxon>Solanoideae</taxon>
        <taxon>Solaneae</taxon>
        <taxon>Solanum</taxon>
    </lineage>
</organism>
<evidence type="ECO:0000313" key="2">
    <source>
        <dbReference type="Proteomes" id="UP000011115"/>
    </source>
</evidence>
<reference evidence="1" key="2">
    <citation type="submission" date="2015-06" db="UniProtKB">
        <authorList>
            <consortium name="EnsemblPlants"/>
        </authorList>
    </citation>
    <scope>IDENTIFICATION</scope>
    <source>
        <strain evidence="1">DM1-3 516 R44</strain>
    </source>
</reference>